<dbReference type="AlphaFoldDB" id="A0A504Y7M1"/>
<keyword evidence="4" id="KW-1185">Reference proteome</keyword>
<evidence type="ECO:0000313" key="3">
    <source>
        <dbReference type="EMBL" id="TPP57492.1"/>
    </source>
</evidence>
<evidence type="ECO:0000259" key="2">
    <source>
        <dbReference type="PROSITE" id="PS50222"/>
    </source>
</evidence>
<reference evidence="3 4" key="1">
    <citation type="submission" date="2019-04" db="EMBL/GenBank/DDBJ databases">
        <title>Annotation for the trematode Fasciola gigantica.</title>
        <authorList>
            <person name="Choi Y.-J."/>
        </authorList>
    </citation>
    <scope>NUCLEOTIDE SEQUENCE [LARGE SCALE GENOMIC DNA]</scope>
    <source>
        <strain evidence="3">Uganda_cow_1</strain>
    </source>
</reference>
<comment type="caution">
    <text evidence="3">The sequence shown here is derived from an EMBL/GenBank/DDBJ whole genome shotgun (WGS) entry which is preliminary data.</text>
</comment>
<dbReference type="SMART" id="SM00054">
    <property type="entry name" value="EFh"/>
    <property type="match status" value="2"/>
</dbReference>
<dbReference type="Gene3D" id="1.10.238.10">
    <property type="entry name" value="EF-hand"/>
    <property type="match status" value="1"/>
</dbReference>
<sequence>MDDFSKLVKQIITDLDRDKNGRLSLHEIIDTVPDPKYKEELRALFKKHDANKDDVIDAQELRKWLEDVSKKP</sequence>
<feature type="domain" description="EF-hand" evidence="2">
    <location>
        <begin position="36"/>
        <end position="71"/>
    </location>
</feature>
<dbReference type="Pfam" id="PF13405">
    <property type="entry name" value="EF-hand_6"/>
    <property type="match status" value="1"/>
</dbReference>
<dbReference type="OrthoDB" id="6223661at2759"/>
<dbReference type="EMBL" id="SUNJ01013140">
    <property type="protein sequence ID" value="TPP57492.1"/>
    <property type="molecule type" value="Genomic_DNA"/>
</dbReference>
<organism evidence="3 4">
    <name type="scientific">Fasciola gigantica</name>
    <name type="common">Giant liver fluke</name>
    <dbReference type="NCBI Taxonomy" id="46835"/>
    <lineage>
        <taxon>Eukaryota</taxon>
        <taxon>Metazoa</taxon>
        <taxon>Spiralia</taxon>
        <taxon>Lophotrochozoa</taxon>
        <taxon>Platyhelminthes</taxon>
        <taxon>Trematoda</taxon>
        <taxon>Digenea</taxon>
        <taxon>Plagiorchiida</taxon>
        <taxon>Echinostomata</taxon>
        <taxon>Echinostomatoidea</taxon>
        <taxon>Fasciolidae</taxon>
        <taxon>Fasciola</taxon>
    </lineage>
</organism>
<dbReference type="PROSITE" id="PS00018">
    <property type="entry name" value="EF_HAND_1"/>
    <property type="match status" value="1"/>
</dbReference>
<accession>A0A504Y7M1</accession>
<proteinExistence type="predicted"/>
<dbReference type="InterPro" id="IPR002048">
    <property type="entry name" value="EF_hand_dom"/>
</dbReference>
<dbReference type="PROSITE" id="PS50222">
    <property type="entry name" value="EF_HAND_2"/>
    <property type="match status" value="1"/>
</dbReference>
<dbReference type="GO" id="GO:0005509">
    <property type="term" value="F:calcium ion binding"/>
    <property type="evidence" value="ECO:0007669"/>
    <property type="project" value="InterPro"/>
</dbReference>
<dbReference type="InterPro" id="IPR011992">
    <property type="entry name" value="EF-hand-dom_pair"/>
</dbReference>
<dbReference type="Proteomes" id="UP000316759">
    <property type="component" value="Unassembled WGS sequence"/>
</dbReference>
<name>A0A504Y7M1_FASGI</name>
<evidence type="ECO:0000256" key="1">
    <source>
        <dbReference type="ARBA" id="ARBA00022837"/>
    </source>
</evidence>
<keyword evidence="1" id="KW-0106">Calcium</keyword>
<dbReference type="InterPro" id="IPR018247">
    <property type="entry name" value="EF_Hand_1_Ca_BS"/>
</dbReference>
<gene>
    <name evidence="3" type="ORF">FGIG_04009</name>
</gene>
<dbReference type="SUPFAM" id="SSF47473">
    <property type="entry name" value="EF-hand"/>
    <property type="match status" value="1"/>
</dbReference>
<protein>
    <recommendedName>
        <fullName evidence="2">EF-hand domain-containing protein</fullName>
    </recommendedName>
</protein>
<evidence type="ECO:0000313" key="4">
    <source>
        <dbReference type="Proteomes" id="UP000316759"/>
    </source>
</evidence>